<keyword evidence="1" id="KW-0732">Signal</keyword>
<name>A0A848MEB4_9GAMM</name>
<dbReference type="EMBL" id="JAADJU010000001">
    <property type="protein sequence ID" value="NMP25531.1"/>
    <property type="molecule type" value="Genomic_DNA"/>
</dbReference>
<dbReference type="RefSeq" id="WP_169401225.1">
    <property type="nucleotide sequence ID" value="NZ_JAADJU010000001.1"/>
</dbReference>
<dbReference type="Proteomes" id="UP000585363">
    <property type="component" value="Unassembled WGS sequence"/>
</dbReference>
<gene>
    <name evidence="2" type="ORF">GW590_01355</name>
</gene>
<dbReference type="Pfam" id="PF11101">
    <property type="entry name" value="DUF2884"/>
    <property type="match status" value="1"/>
</dbReference>
<proteinExistence type="predicted"/>
<protein>
    <submittedName>
        <fullName evidence="2">DUF2884 domain-containing protein</fullName>
    </submittedName>
</protein>
<accession>A0A848MEB4</accession>
<dbReference type="NCBIfam" id="NF007913">
    <property type="entry name" value="PRK10626.1"/>
    <property type="match status" value="1"/>
</dbReference>
<evidence type="ECO:0000313" key="2">
    <source>
        <dbReference type="EMBL" id="NMP25531.1"/>
    </source>
</evidence>
<organism evidence="2 3">
    <name type="scientific">Rouxiella aceris</name>
    <dbReference type="NCBI Taxonomy" id="2703884"/>
    <lineage>
        <taxon>Bacteria</taxon>
        <taxon>Pseudomonadati</taxon>
        <taxon>Pseudomonadota</taxon>
        <taxon>Gammaproteobacteria</taxon>
        <taxon>Enterobacterales</taxon>
        <taxon>Yersiniaceae</taxon>
        <taxon>Rouxiella</taxon>
    </lineage>
</organism>
<comment type="caution">
    <text evidence="2">The sequence shown here is derived from an EMBL/GenBank/DDBJ whole genome shotgun (WGS) entry which is preliminary data.</text>
</comment>
<keyword evidence="3" id="KW-1185">Reference proteome</keyword>
<reference evidence="2 3" key="2">
    <citation type="submission" date="2020-06" db="EMBL/GenBank/DDBJ databases">
        <title>Polyphasic characterization of a Rahnella strain isolated from tree sap.</title>
        <authorList>
            <person name="Kim I.S."/>
        </authorList>
    </citation>
    <scope>NUCLEOTIDE SEQUENCE [LARGE SCALE GENOMIC DNA]</scope>
    <source>
        <strain evidence="2 3">SAP-1</strain>
    </source>
</reference>
<dbReference type="InterPro" id="IPR021307">
    <property type="entry name" value="DUF2884"/>
</dbReference>
<sequence length="242" mass="26745">MLARTGLKQGLIGLIALTAWQAHAEFQCSTRPKDDIVITPQSVQVVGASGNLLITPNGDISQNGNEVSLGARQRQDAVDYQAALRRDLPWIDQGTRTHLEKARVAMDGVIVKQLGADSNVRNRLTNLDGQLKQQLNRIIEHRDDGLTFHHQAIDKVQQDGQRLVEQTMGGVMQDSMNEMGTRQLTSGGNPLQAMMGNLGGLQQAVQAEWKQQQNEFEGFGRSVCKRVTSLEDQRRALLAEIK</sequence>
<feature type="chain" id="PRO_5032873142" evidence="1">
    <location>
        <begin position="25"/>
        <end position="242"/>
    </location>
</feature>
<evidence type="ECO:0000313" key="3">
    <source>
        <dbReference type="Proteomes" id="UP000585363"/>
    </source>
</evidence>
<evidence type="ECO:0000256" key="1">
    <source>
        <dbReference type="SAM" id="SignalP"/>
    </source>
</evidence>
<dbReference type="AlphaFoldDB" id="A0A848MEB4"/>
<reference evidence="2 3" key="1">
    <citation type="submission" date="2020-01" db="EMBL/GenBank/DDBJ databases">
        <authorList>
            <person name="Lee S.D."/>
        </authorList>
    </citation>
    <scope>NUCLEOTIDE SEQUENCE [LARGE SCALE GENOMIC DNA]</scope>
    <source>
        <strain evidence="2 3">SAP-1</strain>
    </source>
</reference>
<feature type="signal peptide" evidence="1">
    <location>
        <begin position="1"/>
        <end position="24"/>
    </location>
</feature>